<evidence type="ECO:0000256" key="12">
    <source>
        <dbReference type="SAM" id="SignalP"/>
    </source>
</evidence>
<evidence type="ECO:0000256" key="10">
    <source>
        <dbReference type="ARBA" id="ARBA00042639"/>
    </source>
</evidence>
<evidence type="ECO:0000256" key="8">
    <source>
        <dbReference type="ARBA" id="ARBA00032824"/>
    </source>
</evidence>
<dbReference type="Proteomes" id="UP000776651">
    <property type="component" value="Unassembled WGS sequence"/>
</dbReference>
<gene>
    <name evidence="14" type="ORF">K3177_11355</name>
</gene>
<organism evidence="14 15">
    <name type="scientific">Qipengyuania pacifica</name>
    <dbReference type="NCBI Taxonomy" id="2860199"/>
    <lineage>
        <taxon>Bacteria</taxon>
        <taxon>Pseudomonadati</taxon>
        <taxon>Pseudomonadota</taxon>
        <taxon>Alphaproteobacteria</taxon>
        <taxon>Sphingomonadales</taxon>
        <taxon>Erythrobacteraceae</taxon>
        <taxon>Qipengyuania</taxon>
    </lineage>
</organism>
<dbReference type="PANTHER" id="PTHR42801">
    <property type="entry name" value="THIOREDOXIN-DEPENDENT PEROXIDE REDUCTASE"/>
    <property type="match status" value="1"/>
</dbReference>
<keyword evidence="12" id="KW-0732">Signal</keyword>
<feature type="signal peptide" evidence="12">
    <location>
        <begin position="1"/>
        <end position="22"/>
    </location>
</feature>
<keyword evidence="5" id="KW-0560">Oxidoreductase</keyword>
<dbReference type="InterPro" id="IPR013766">
    <property type="entry name" value="Thioredoxin_domain"/>
</dbReference>
<dbReference type="CDD" id="cd03017">
    <property type="entry name" value="PRX_BCP"/>
    <property type="match status" value="1"/>
</dbReference>
<evidence type="ECO:0000256" key="5">
    <source>
        <dbReference type="ARBA" id="ARBA00023002"/>
    </source>
</evidence>
<dbReference type="InterPro" id="IPR000866">
    <property type="entry name" value="AhpC/TSA"/>
</dbReference>
<evidence type="ECO:0000256" key="2">
    <source>
        <dbReference type="ARBA" id="ARBA00013017"/>
    </source>
</evidence>
<keyword evidence="4" id="KW-0049">Antioxidant</keyword>
<dbReference type="InterPro" id="IPR036249">
    <property type="entry name" value="Thioredoxin-like_sf"/>
</dbReference>
<dbReference type="Pfam" id="PF00578">
    <property type="entry name" value="AhpC-TSA"/>
    <property type="match status" value="1"/>
</dbReference>
<keyword evidence="6" id="KW-1015">Disulfide bond</keyword>
<dbReference type="PROSITE" id="PS51352">
    <property type="entry name" value="THIOREDOXIN_2"/>
    <property type="match status" value="1"/>
</dbReference>
<dbReference type="SUPFAM" id="SSF52833">
    <property type="entry name" value="Thioredoxin-like"/>
    <property type="match status" value="1"/>
</dbReference>
<evidence type="ECO:0000256" key="7">
    <source>
        <dbReference type="ARBA" id="ARBA00023284"/>
    </source>
</evidence>
<dbReference type="RefSeq" id="WP_221598346.1">
    <property type="nucleotide sequence ID" value="NZ_JAIGNQ010000003.1"/>
</dbReference>
<feature type="chain" id="PRO_5047134142" description="thioredoxin-dependent peroxiredoxin" evidence="12">
    <location>
        <begin position="23"/>
        <end position="180"/>
    </location>
</feature>
<keyword evidence="15" id="KW-1185">Reference proteome</keyword>
<dbReference type="Gene3D" id="3.40.30.10">
    <property type="entry name" value="Glutaredoxin"/>
    <property type="match status" value="1"/>
</dbReference>
<accession>A0ABS7JIM1</accession>
<protein>
    <recommendedName>
        <fullName evidence="2">thioredoxin-dependent peroxiredoxin</fullName>
        <ecNumber evidence="2">1.11.1.24</ecNumber>
    </recommendedName>
    <alternativeName>
        <fullName evidence="8">Thioredoxin peroxidase</fullName>
    </alternativeName>
    <alternativeName>
        <fullName evidence="10">Thioredoxin-dependent peroxiredoxin Bcp</fullName>
    </alternativeName>
</protein>
<comment type="catalytic activity">
    <reaction evidence="11">
        <text>a hydroperoxide + [thioredoxin]-dithiol = an alcohol + [thioredoxin]-disulfide + H2O</text>
        <dbReference type="Rhea" id="RHEA:62620"/>
        <dbReference type="Rhea" id="RHEA-COMP:10698"/>
        <dbReference type="Rhea" id="RHEA-COMP:10700"/>
        <dbReference type="ChEBI" id="CHEBI:15377"/>
        <dbReference type="ChEBI" id="CHEBI:29950"/>
        <dbReference type="ChEBI" id="CHEBI:30879"/>
        <dbReference type="ChEBI" id="CHEBI:35924"/>
        <dbReference type="ChEBI" id="CHEBI:50058"/>
        <dbReference type="EC" id="1.11.1.24"/>
    </reaction>
</comment>
<dbReference type="PANTHER" id="PTHR42801:SF4">
    <property type="entry name" value="AHPC_TSA FAMILY PROTEIN"/>
    <property type="match status" value="1"/>
</dbReference>
<evidence type="ECO:0000256" key="1">
    <source>
        <dbReference type="ARBA" id="ARBA00003330"/>
    </source>
</evidence>
<evidence type="ECO:0000256" key="4">
    <source>
        <dbReference type="ARBA" id="ARBA00022862"/>
    </source>
</evidence>
<proteinExistence type="inferred from homology"/>
<feature type="domain" description="Thioredoxin" evidence="13">
    <location>
        <begin position="24"/>
        <end position="176"/>
    </location>
</feature>
<evidence type="ECO:0000256" key="11">
    <source>
        <dbReference type="ARBA" id="ARBA00049091"/>
    </source>
</evidence>
<name>A0ABS7JIM1_9SPHN</name>
<dbReference type="EMBL" id="JAIGNQ010000003">
    <property type="protein sequence ID" value="MBX7489111.1"/>
    <property type="molecule type" value="Genomic_DNA"/>
</dbReference>
<comment type="similarity">
    <text evidence="9">Belongs to the peroxiredoxin family. BCP/PrxQ subfamily.</text>
</comment>
<keyword evidence="7" id="KW-0676">Redox-active center</keyword>
<evidence type="ECO:0000256" key="3">
    <source>
        <dbReference type="ARBA" id="ARBA00022559"/>
    </source>
</evidence>
<evidence type="ECO:0000259" key="13">
    <source>
        <dbReference type="PROSITE" id="PS51352"/>
    </source>
</evidence>
<evidence type="ECO:0000313" key="15">
    <source>
        <dbReference type="Proteomes" id="UP000776651"/>
    </source>
</evidence>
<evidence type="ECO:0000256" key="6">
    <source>
        <dbReference type="ARBA" id="ARBA00023157"/>
    </source>
</evidence>
<dbReference type="InterPro" id="IPR050924">
    <property type="entry name" value="Peroxiredoxin_BCP/PrxQ"/>
</dbReference>
<keyword evidence="3" id="KW-0575">Peroxidase</keyword>
<evidence type="ECO:0000313" key="14">
    <source>
        <dbReference type="EMBL" id="MBX7489111.1"/>
    </source>
</evidence>
<reference evidence="14 15" key="1">
    <citation type="submission" date="2021-08" db="EMBL/GenBank/DDBJ databases">
        <title>Comparative Genomics Analysis of the Genus Qipengyuania Reveals Extensive Genetic Diversity and Metabolic Versatility, Including the Description of Fifteen Novel Species.</title>
        <authorList>
            <person name="Liu Y."/>
        </authorList>
    </citation>
    <scope>NUCLEOTIDE SEQUENCE [LARGE SCALE GENOMIC DNA]</scope>
    <source>
        <strain evidence="14 15">GH25</strain>
    </source>
</reference>
<sequence length="180" mass="18984">MKILRTVIVAAALGLSASPALAALDKGAEAPRFTAQGAMAGKPIRVDLATSLKKGPVVLYFFPAAFTSGCNLEAQAFAEAMDDFRKAGATVIGMTGGNTSQLREFSAKHCAGQFPVATASKDLIERYDVSLGLGADKAGWSDRTTYVIDRDGKVAFSYSNLKPQEHVARSLAAVRSLARK</sequence>
<comment type="function">
    <text evidence="1">Thiol-specific peroxidase that catalyzes the reduction of hydrogen peroxide and organic hydroperoxides to water and alcohols, respectively. Plays a role in cell protection against oxidative stress by detoxifying peroxides and as sensor of hydrogen peroxide-mediated signaling events.</text>
</comment>
<dbReference type="EC" id="1.11.1.24" evidence="2"/>
<evidence type="ECO:0000256" key="9">
    <source>
        <dbReference type="ARBA" id="ARBA00038489"/>
    </source>
</evidence>
<comment type="caution">
    <text evidence="14">The sequence shown here is derived from an EMBL/GenBank/DDBJ whole genome shotgun (WGS) entry which is preliminary data.</text>
</comment>